<dbReference type="InterPro" id="IPR036390">
    <property type="entry name" value="WH_DNA-bd_sf"/>
</dbReference>
<dbReference type="Proteomes" id="UP001589818">
    <property type="component" value="Unassembled WGS sequence"/>
</dbReference>
<dbReference type="PANTHER" id="PTHR43252:SF6">
    <property type="entry name" value="NEGATIVE TRANSCRIPTION REGULATOR PADR"/>
    <property type="match status" value="1"/>
</dbReference>
<dbReference type="InterPro" id="IPR005149">
    <property type="entry name" value="Tscrpt_reg_PadR_N"/>
</dbReference>
<reference evidence="2 3" key="1">
    <citation type="submission" date="2024-09" db="EMBL/GenBank/DDBJ databases">
        <authorList>
            <person name="Sun Q."/>
            <person name="Mori K."/>
        </authorList>
    </citation>
    <scope>NUCLEOTIDE SEQUENCE [LARGE SCALE GENOMIC DNA]</scope>
    <source>
        <strain evidence="2 3">CCM 4839</strain>
    </source>
</reference>
<protein>
    <submittedName>
        <fullName evidence="2">PadR family transcriptional regulator</fullName>
    </submittedName>
</protein>
<dbReference type="RefSeq" id="WP_204822307.1">
    <property type="nucleotide sequence ID" value="NZ_JANHOF010000027.1"/>
</dbReference>
<keyword evidence="3" id="KW-1185">Reference proteome</keyword>
<evidence type="ECO:0000313" key="2">
    <source>
        <dbReference type="EMBL" id="MFC0392602.1"/>
    </source>
</evidence>
<sequence>MYIDLLILLQIEKAPKHGYEIKKEIQKELGYMMDVNHNLLYPTLRRFTEEGVITKKKNEQEGKPNQYVYEITEAGEKKIVNLINEFTEKDAKHQIDFMIRVSLFDHISQHSRLRILNMRKIDLEGLLVDIEKRQENCANDIYRREVLQYSMSQARGELIWIDELIRKTEG</sequence>
<comment type="caution">
    <text evidence="2">The sequence shown here is derived from an EMBL/GenBank/DDBJ whole genome shotgun (WGS) entry which is preliminary data.</text>
</comment>
<dbReference type="EMBL" id="JBHLVF010000018">
    <property type="protein sequence ID" value="MFC0392602.1"/>
    <property type="molecule type" value="Genomic_DNA"/>
</dbReference>
<dbReference type="SUPFAM" id="SSF46785">
    <property type="entry name" value="Winged helix' DNA-binding domain"/>
    <property type="match status" value="1"/>
</dbReference>
<dbReference type="InterPro" id="IPR036388">
    <property type="entry name" value="WH-like_DNA-bd_sf"/>
</dbReference>
<evidence type="ECO:0000259" key="1">
    <source>
        <dbReference type="Pfam" id="PF03551"/>
    </source>
</evidence>
<name>A0ABV6JAL8_9BACL</name>
<gene>
    <name evidence="2" type="ORF">ACFFJ8_14615</name>
</gene>
<accession>A0ABV6JAL8</accession>
<dbReference type="Gene3D" id="1.10.10.10">
    <property type="entry name" value="Winged helix-like DNA-binding domain superfamily/Winged helix DNA-binding domain"/>
    <property type="match status" value="1"/>
</dbReference>
<dbReference type="Pfam" id="PF03551">
    <property type="entry name" value="PadR"/>
    <property type="match status" value="1"/>
</dbReference>
<evidence type="ECO:0000313" key="3">
    <source>
        <dbReference type="Proteomes" id="UP001589818"/>
    </source>
</evidence>
<dbReference type="PANTHER" id="PTHR43252">
    <property type="entry name" value="TRANSCRIPTIONAL REGULATOR YQJI"/>
    <property type="match status" value="1"/>
</dbReference>
<organism evidence="2 3">
    <name type="scientific">Paenibacillus mendelii</name>
    <dbReference type="NCBI Taxonomy" id="206163"/>
    <lineage>
        <taxon>Bacteria</taxon>
        <taxon>Bacillati</taxon>
        <taxon>Bacillota</taxon>
        <taxon>Bacilli</taxon>
        <taxon>Bacillales</taxon>
        <taxon>Paenibacillaceae</taxon>
        <taxon>Paenibacillus</taxon>
    </lineage>
</organism>
<proteinExistence type="predicted"/>
<feature type="domain" description="Transcription regulator PadR N-terminal" evidence="1">
    <location>
        <begin position="7"/>
        <end position="79"/>
    </location>
</feature>